<dbReference type="PANTHER" id="PTHR43132">
    <property type="entry name" value="ARSENICAL RESISTANCE OPERON REPRESSOR ARSR-RELATED"/>
    <property type="match status" value="1"/>
</dbReference>
<reference evidence="6" key="1">
    <citation type="journal article" date="2019" name="Int. J. Syst. Evol. Microbiol.">
        <title>The Global Catalogue of Microorganisms (GCM) 10K type strain sequencing project: providing services to taxonomists for standard genome sequencing and annotation.</title>
        <authorList>
            <consortium name="The Broad Institute Genomics Platform"/>
            <consortium name="The Broad Institute Genome Sequencing Center for Infectious Disease"/>
            <person name="Wu L."/>
            <person name="Ma J."/>
        </authorList>
    </citation>
    <scope>NUCLEOTIDE SEQUENCE [LARGE SCALE GENOMIC DNA]</scope>
    <source>
        <strain evidence="6">JCM 16902</strain>
    </source>
</reference>
<dbReference type="InterPro" id="IPR001845">
    <property type="entry name" value="HTH_ArsR_DNA-bd_dom"/>
</dbReference>
<dbReference type="InterPro" id="IPR051011">
    <property type="entry name" value="Metal_resp_trans_reg"/>
</dbReference>
<keyword evidence="2" id="KW-0238">DNA-binding</keyword>
<gene>
    <name evidence="5" type="ORF">GCM10022223_66680</name>
</gene>
<evidence type="ECO:0000256" key="2">
    <source>
        <dbReference type="ARBA" id="ARBA00023125"/>
    </source>
</evidence>
<dbReference type="Gene3D" id="1.10.10.10">
    <property type="entry name" value="Winged helix-like DNA-binding domain superfamily/Winged helix DNA-binding domain"/>
    <property type="match status" value="1"/>
</dbReference>
<dbReference type="Proteomes" id="UP001501074">
    <property type="component" value="Unassembled WGS sequence"/>
</dbReference>
<name>A0ABP7ARN9_9ACTN</name>
<protein>
    <submittedName>
        <fullName evidence="5">DUF5937 family protein</fullName>
    </submittedName>
</protein>
<evidence type="ECO:0000259" key="4">
    <source>
        <dbReference type="SMART" id="SM00418"/>
    </source>
</evidence>
<dbReference type="PANTHER" id="PTHR43132:SF6">
    <property type="entry name" value="HTH-TYPE TRANSCRIPTIONAL REPRESSOR CZRA"/>
    <property type="match status" value="1"/>
</dbReference>
<evidence type="ECO:0000313" key="6">
    <source>
        <dbReference type="Proteomes" id="UP001501074"/>
    </source>
</evidence>
<evidence type="ECO:0000256" key="1">
    <source>
        <dbReference type="ARBA" id="ARBA00023015"/>
    </source>
</evidence>
<dbReference type="EMBL" id="BAAAZO010000012">
    <property type="protein sequence ID" value="GAA3638345.1"/>
    <property type="molecule type" value="Genomic_DNA"/>
</dbReference>
<dbReference type="InterPro" id="IPR011991">
    <property type="entry name" value="ArsR-like_HTH"/>
</dbReference>
<keyword evidence="1" id="KW-0805">Transcription regulation</keyword>
<keyword evidence="3" id="KW-0804">Transcription</keyword>
<accession>A0ABP7ARN9</accession>
<keyword evidence="6" id="KW-1185">Reference proteome</keyword>
<evidence type="ECO:0000313" key="5">
    <source>
        <dbReference type="EMBL" id="GAA3638345.1"/>
    </source>
</evidence>
<dbReference type="InterPro" id="IPR036390">
    <property type="entry name" value="WH_DNA-bd_sf"/>
</dbReference>
<sequence length="331" mass="35518">MSETSLRITVDADDIASSRFAVSPAGETVHLVAMLARRRSGHPPLLRRFARRWGTIRNDPGVRALAALQRQHEGVDFTSPPPAGMGQTIQDDLAAVRTGSVGAAREEMAHVLGPLGAGTRDDEVASVLAAPDALDRLADAVERAWDVLLRSEWPRLLAVLQRDVQHRAGRLVALGWGAGLEGVHPRLGWHGGQIRLSGRPDETVSLAGRGLLFVPSVFLTQGLALSLHHPRQPMIRYSCRGTATLWETRPHRSPALAPLIGGTRARLLETLADPGSTTQLAGVLQASLGATGGHLRVLLDAGLVTRERVGRSVVYRRTELGDSLAGSAREF</sequence>
<dbReference type="InterPro" id="IPR036388">
    <property type="entry name" value="WH-like_DNA-bd_sf"/>
</dbReference>
<feature type="domain" description="HTH arsR-type" evidence="4">
    <location>
        <begin position="254"/>
        <end position="329"/>
    </location>
</feature>
<dbReference type="CDD" id="cd00090">
    <property type="entry name" value="HTH_ARSR"/>
    <property type="match status" value="1"/>
</dbReference>
<proteinExistence type="predicted"/>
<evidence type="ECO:0000256" key="3">
    <source>
        <dbReference type="ARBA" id="ARBA00023163"/>
    </source>
</evidence>
<comment type="caution">
    <text evidence="5">The sequence shown here is derived from an EMBL/GenBank/DDBJ whole genome shotgun (WGS) entry which is preliminary data.</text>
</comment>
<dbReference type="RefSeq" id="WP_231481466.1">
    <property type="nucleotide sequence ID" value="NZ_BAAAZO010000012.1"/>
</dbReference>
<dbReference type="SMART" id="SM00418">
    <property type="entry name" value="HTH_ARSR"/>
    <property type="match status" value="1"/>
</dbReference>
<organism evidence="5 6">
    <name type="scientific">Kineosporia mesophila</name>
    <dbReference type="NCBI Taxonomy" id="566012"/>
    <lineage>
        <taxon>Bacteria</taxon>
        <taxon>Bacillati</taxon>
        <taxon>Actinomycetota</taxon>
        <taxon>Actinomycetes</taxon>
        <taxon>Kineosporiales</taxon>
        <taxon>Kineosporiaceae</taxon>
        <taxon>Kineosporia</taxon>
    </lineage>
</organism>
<dbReference type="SUPFAM" id="SSF46785">
    <property type="entry name" value="Winged helix' DNA-binding domain"/>
    <property type="match status" value="1"/>
</dbReference>